<evidence type="ECO:0000313" key="1">
    <source>
        <dbReference type="EMBL" id="MFH8547327.1"/>
    </source>
</evidence>
<keyword evidence="2" id="KW-1185">Reference proteome</keyword>
<name>A0ABW7QQS5_9ACTN</name>
<dbReference type="InterPro" id="IPR011990">
    <property type="entry name" value="TPR-like_helical_dom_sf"/>
</dbReference>
<dbReference type="RefSeq" id="WP_397713338.1">
    <property type="nucleotide sequence ID" value="NZ_JBIRGN010000003.1"/>
</dbReference>
<evidence type="ECO:0000313" key="2">
    <source>
        <dbReference type="Proteomes" id="UP001610818"/>
    </source>
</evidence>
<dbReference type="SUPFAM" id="SSF48452">
    <property type="entry name" value="TPR-like"/>
    <property type="match status" value="2"/>
</dbReference>
<reference evidence="1 2" key="1">
    <citation type="submission" date="2024-10" db="EMBL/GenBank/DDBJ databases">
        <title>The Natural Products Discovery Center: Release of the First 8490 Sequenced Strains for Exploring Actinobacteria Biosynthetic Diversity.</title>
        <authorList>
            <person name="Kalkreuter E."/>
            <person name="Kautsar S.A."/>
            <person name="Yang D."/>
            <person name="Bader C.D."/>
            <person name="Teijaro C.N."/>
            <person name="Fluegel L."/>
            <person name="Davis C.M."/>
            <person name="Simpson J.R."/>
            <person name="Lauterbach L."/>
            <person name="Steele A.D."/>
            <person name="Gui C."/>
            <person name="Meng S."/>
            <person name="Li G."/>
            <person name="Viehrig K."/>
            <person name="Ye F."/>
            <person name="Su P."/>
            <person name="Kiefer A.F."/>
            <person name="Nichols A."/>
            <person name="Cepeda A.J."/>
            <person name="Yan W."/>
            <person name="Fan B."/>
            <person name="Jiang Y."/>
            <person name="Adhikari A."/>
            <person name="Zheng C.-J."/>
            <person name="Schuster L."/>
            <person name="Cowan T.M."/>
            <person name="Smanski M.J."/>
            <person name="Chevrette M.G."/>
            <person name="De Carvalho L.P.S."/>
            <person name="Shen B."/>
        </authorList>
    </citation>
    <scope>NUCLEOTIDE SEQUENCE [LARGE SCALE GENOMIC DNA]</scope>
    <source>
        <strain evidence="1 2">NPDC017990</strain>
    </source>
</reference>
<dbReference type="Pfam" id="PF13374">
    <property type="entry name" value="TPR_10"/>
    <property type="match status" value="1"/>
</dbReference>
<protein>
    <submittedName>
        <fullName evidence="1">Tetratricopeptide repeat protein</fullName>
    </submittedName>
</protein>
<dbReference type="Gene3D" id="1.25.40.10">
    <property type="entry name" value="Tetratricopeptide repeat domain"/>
    <property type="match status" value="2"/>
</dbReference>
<comment type="caution">
    <text evidence="1">The sequence shown here is derived from an EMBL/GenBank/DDBJ whole genome shotgun (WGS) entry which is preliminary data.</text>
</comment>
<gene>
    <name evidence="1" type="ORF">ACH4F9_20200</name>
</gene>
<accession>A0ABW7QQS5</accession>
<proteinExistence type="predicted"/>
<dbReference type="EMBL" id="JBIRGQ010000003">
    <property type="protein sequence ID" value="MFH8547327.1"/>
    <property type="molecule type" value="Genomic_DNA"/>
</dbReference>
<dbReference type="Proteomes" id="UP001610818">
    <property type="component" value="Unassembled WGS sequence"/>
</dbReference>
<organism evidence="1 2">
    <name type="scientific">Streptomyces longisporoflavus</name>
    <dbReference type="NCBI Taxonomy" id="28044"/>
    <lineage>
        <taxon>Bacteria</taxon>
        <taxon>Bacillati</taxon>
        <taxon>Actinomycetota</taxon>
        <taxon>Actinomycetes</taxon>
        <taxon>Kitasatosporales</taxon>
        <taxon>Streptomycetaceae</taxon>
        <taxon>Streptomyces</taxon>
    </lineage>
</organism>
<sequence length="270" mass="29101">MKFFRSRATRTKPSPVSRARALYQSGRYDQAEAEANAVVEARPVDDEDVPLALTIAALSIGAQGRHAEALAAYDKALPVFDKIFGADHWQTLKLRSDRAQQLASLGRHAECEAESAAVVRAANRGTDPEMRLVAAAAGNGVVFALNAQARHVEAEALAREALATLREPDRLLLALWLGLARSLNGQARHEEALAEAERAQELHRGLPPEQRGQEAGAVDLVAATALLELGRHTEARVRAATAHDVCLASFGPAHRRTKEARALLDRIDGA</sequence>